<feature type="compositionally biased region" description="Polar residues" evidence="1">
    <location>
        <begin position="280"/>
        <end position="298"/>
    </location>
</feature>
<protein>
    <submittedName>
        <fullName evidence="3">Uncharacterized protein</fullName>
    </submittedName>
</protein>
<evidence type="ECO:0000256" key="2">
    <source>
        <dbReference type="SAM" id="Phobius"/>
    </source>
</evidence>
<keyword evidence="2" id="KW-0812">Transmembrane</keyword>
<evidence type="ECO:0000313" key="4">
    <source>
        <dbReference type="Proteomes" id="UP000320055"/>
    </source>
</evidence>
<evidence type="ECO:0000256" key="1">
    <source>
        <dbReference type="SAM" id="MobiDB-lite"/>
    </source>
</evidence>
<feature type="compositionally biased region" description="Basic and acidic residues" evidence="1">
    <location>
        <begin position="110"/>
        <end position="128"/>
    </location>
</feature>
<sequence length="463" mass="49450">MKISKSTPAFLRYFSARFKPFTNPLFWGSLGGVFIGGLAIYQYWQHPDWLQTNSETPTNSVTLSQEKVPDISSEDLAAAADLDNIDVLIKELEQNQTLSAIAAEGNNKSSELKREESEFSRFQKTQKDRLRKGKSSSYGGSNPYSVGVDSGNKKLMELLKPPSFSSYESSRNNQDTSFKGFKSAQTEIIPNPVGNIYLSNRDRTPKATPTTPTTPTTPNAEVANPGAIESNNNNLATGNNVPTNGKTVSIPNGQNSQVSNVQPVRVNAVSPNRFTPAPSGFQSQQTLPTSINSSVTPSSATGFNGVNSYSATDNQTNSLGGNSLNNINSNSVNGISGNPNITGVISQPFQNPSIPGLTNGANGIGEENSVGIRPGNNPNILQNNYRSSRSPTPNYNSSVPNGYQLQPQQYQQNVNGGRNSLNNAGFGGNNIGQQTNNNPPTIRNGVTPSLQPSGVLSTSEVGR</sequence>
<organism evidence="3 4">
    <name type="scientific">Hyella patelloides LEGE 07179</name>
    <dbReference type="NCBI Taxonomy" id="945734"/>
    <lineage>
        <taxon>Bacteria</taxon>
        <taxon>Bacillati</taxon>
        <taxon>Cyanobacteriota</taxon>
        <taxon>Cyanophyceae</taxon>
        <taxon>Pleurocapsales</taxon>
        <taxon>Hyellaceae</taxon>
        <taxon>Hyella</taxon>
    </lineage>
</organism>
<keyword evidence="2" id="KW-1133">Transmembrane helix</keyword>
<dbReference type="AlphaFoldDB" id="A0A563VJ70"/>
<feature type="region of interest" description="Disordered" evidence="1">
    <location>
        <begin position="194"/>
        <end position="257"/>
    </location>
</feature>
<feature type="compositionally biased region" description="Polar residues" evidence="1">
    <location>
        <begin position="444"/>
        <end position="463"/>
    </location>
</feature>
<feature type="compositionally biased region" description="Polar residues" evidence="1">
    <location>
        <begin position="135"/>
        <end position="144"/>
    </location>
</feature>
<feature type="region of interest" description="Disordered" evidence="1">
    <location>
        <begin position="101"/>
        <end position="149"/>
    </location>
</feature>
<dbReference type="OrthoDB" id="582255at2"/>
<feature type="compositionally biased region" description="Polar residues" evidence="1">
    <location>
        <begin position="376"/>
        <end position="399"/>
    </location>
</feature>
<dbReference type="Proteomes" id="UP000320055">
    <property type="component" value="Unassembled WGS sequence"/>
</dbReference>
<evidence type="ECO:0000313" key="3">
    <source>
        <dbReference type="EMBL" id="VEP11488.1"/>
    </source>
</evidence>
<feature type="compositionally biased region" description="Low complexity" evidence="1">
    <location>
        <begin position="206"/>
        <end position="218"/>
    </location>
</feature>
<name>A0A563VJ70_9CYAN</name>
<feature type="region of interest" description="Disordered" evidence="1">
    <location>
        <begin position="274"/>
        <end position="298"/>
    </location>
</feature>
<reference evidence="3 4" key="1">
    <citation type="submission" date="2019-01" db="EMBL/GenBank/DDBJ databases">
        <authorList>
            <person name="Brito A."/>
        </authorList>
    </citation>
    <scope>NUCLEOTIDE SEQUENCE [LARGE SCALE GENOMIC DNA]</scope>
    <source>
        <strain evidence="3">1</strain>
    </source>
</reference>
<feature type="region of interest" description="Disordered" evidence="1">
    <location>
        <begin position="352"/>
        <end position="463"/>
    </location>
</feature>
<proteinExistence type="predicted"/>
<accession>A0A563VJ70</accession>
<gene>
    <name evidence="3" type="ORF">H1P_1060019</name>
</gene>
<feature type="compositionally biased region" description="Polar residues" evidence="1">
    <location>
        <begin position="229"/>
        <end position="257"/>
    </location>
</feature>
<feature type="transmembrane region" description="Helical" evidence="2">
    <location>
        <begin position="21"/>
        <end position="44"/>
    </location>
</feature>
<keyword evidence="2" id="KW-0472">Membrane</keyword>
<feature type="compositionally biased region" description="Low complexity" evidence="1">
    <location>
        <begin position="400"/>
        <end position="417"/>
    </location>
</feature>
<dbReference type="RefSeq" id="WP_144869025.1">
    <property type="nucleotide sequence ID" value="NZ_LR213862.1"/>
</dbReference>
<feature type="compositionally biased region" description="Low complexity" evidence="1">
    <location>
        <begin position="431"/>
        <end position="441"/>
    </location>
</feature>
<dbReference type="EMBL" id="CAACVJ010000009">
    <property type="protein sequence ID" value="VEP11488.1"/>
    <property type="molecule type" value="Genomic_DNA"/>
</dbReference>
<keyword evidence="4" id="KW-1185">Reference proteome</keyword>